<evidence type="ECO:0000313" key="1">
    <source>
        <dbReference type="EMBL" id="KAJ8512389.1"/>
    </source>
</evidence>
<dbReference type="AlphaFoldDB" id="A0AAV8RZ20"/>
<protein>
    <submittedName>
        <fullName evidence="1">Uncharacterized protein</fullName>
    </submittedName>
</protein>
<dbReference type="EMBL" id="JAQQAF010000001">
    <property type="protein sequence ID" value="KAJ8512389.1"/>
    <property type="molecule type" value="Genomic_DNA"/>
</dbReference>
<accession>A0AAV8RZ20</accession>
<comment type="caution">
    <text evidence="1">The sequence shown here is derived from an EMBL/GenBank/DDBJ whole genome shotgun (WGS) entry which is preliminary data.</text>
</comment>
<gene>
    <name evidence="1" type="ORF">OPV22_002823</name>
</gene>
<name>A0AAV8RZ20_ENSVE</name>
<evidence type="ECO:0000313" key="2">
    <source>
        <dbReference type="Proteomes" id="UP001222027"/>
    </source>
</evidence>
<keyword evidence="2" id="KW-1185">Reference proteome</keyword>
<sequence>MVMVMVMQRDTAWAPTRTAEEGFHDCFLCPPPKAVVMVGSHRPLLEVRITPVASASGAGPGRTVCAHLHFVMPNHRRLSASAVGFHGRLPDVNRSFHAWTASQIRDLLDHFLGLRRKPARASRIGVVRVKARTWRVFVRDEISSDLQGAESRRALGERSKCRPVLGFLDGSFF</sequence>
<dbReference type="Proteomes" id="UP001222027">
    <property type="component" value="Unassembled WGS sequence"/>
</dbReference>
<reference evidence="1 2" key="1">
    <citation type="submission" date="2022-12" db="EMBL/GenBank/DDBJ databases">
        <title>Chromosome-scale assembly of the Ensete ventricosum genome.</title>
        <authorList>
            <person name="Dussert Y."/>
            <person name="Stocks J."/>
            <person name="Wendawek A."/>
            <person name="Woldeyes F."/>
            <person name="Nichols R.A."/>
            <person name="Borrell J.S."/>
        </authorList>
    </citation>
    <scope>NUCLEOTIDE SEQUENCE [LARGE SCALE GENOMIC DNA]</scope>
    <source>
        <strain evidence="2">cv. Maze</strain>
        <tissue evidence="1">Seeds</tissue>
    </source>
</reference>
<organism evidence="1 2">
    <name type="scientific">Ensete ventricosum</name>
    <name type="common">Abyssinian banana</name>
    <name type="synonym">Musa ensete</name>
    <dbReference type="NCBI Taxonomy" id="4639"/>
    <lineage>
        <taxon>Eukaryota</taxon>
        <taxon>Viridiplantae</taxon>
        <taxon>Streptophyta</taxon>
        <taxon>Embryophyta</taxon>
        <taxon>Tracheophyta</taxon>
        <taxon>Spermatophyta</taxon>
        <taxon>Magnoliopsida</taxon>
        <taxon>Liliopsida</taxon>
        <taxon>Zingiberales</taxon>
        <taxon>Musaceae</taxon>
        <taxon>Ensete</taxon>
    </lineage>
</organism>
<proteinExistence type="predicted"/>